<dbReference type="EMBL" id="JBBBZM010000050">
    <property type="protein sequence ID" value="KAL0636429.1"/>
    <property type="molecule type" value="Genomic_DNA"/>
</dbReference>
<evidence type="ECO:0000256" key="1">
    <source>
        <dbReference type="SAM" id="MobiDB-lite"/>
    </source>
</evidence>
<feature type="compositionally biased region" description="Polar residues" evidence="1">
    <location>
        <begin position="1"/>
        <end position="12"/>
    </location>
</feature>
<protein>
    <submittedName>
        <fullName evidence="2">Uncharacterized protein</fullName>
    </submittedName>
</protein>
<accession>A0ABR3GKH9</accession>
<name>A0ABR3GKH9_9PEZI</name>
<gene>
    <name evidence="2" type="ORF">Q9L58_004578</name>
</gene>
<dbReference type="Proteomes" id="UP001447188">
    <property type="component" value="Unassembled WGS sequence"/>
</dbReference>
<comment type="caution">
    <text evidence="2">The sequence shown here is derived from an EMBL/GenBank/DDBJ whole genome shotgun (WGS) entry which is preliminary data.</text>
</comment>
<feature type="region of interest" description="Disordered" evidence="1">
    <location>
        <begin position="1"/>
        <end position="56"/>
    </location>
</feature>
<evidence type="ECO:0000313" key="2">
    <source>
        <dbReference type="EMBL" id="KAL0636429.1"/>
    </source>
</evidence>
<evidence type="ECO:0000313" key="3">
    <source>
        <dbReference type="Proteomes" id="UP001447188"/>
    </source>
</evidence>
<feature type="compositionally biased region" description="Basic and acidic residues" evidence="1">
    <location>
        <begin position="47"/>
        <end position="56"/>
    </location>
</feature>
<proteinExistence type="predicted"/>
<organism evidence="2 3">
    <name type="scientific">Discina gigas</name>
    <dbReference type="NCBI Taxonomy" id="1032678"/>
    <lineage>
        <taxon>Eukaryota</taxon>
        <taxon>Fungi</taxon>
        <taxon>Dikarya</taxon>
        <taxon>Ascomycota</taxon>
        <taxon>Pezizomycotina</taxon>
        <taxon>Pezizomycetes</taxon>
        <taxon>Pezizales</taxon>
        <taxon>Discinaceae</taxon>
        <taxon>Discina</taxon>
    </lineage>
</organism>
<reference evidence="2 3" key="1">
    <citation type="submission" date="2024-02" db="EMBL/GenBank/DDBJ databases">
        <title>Discinaceae phylogenomics.</title>
        <authorList>
            <person name="Dirks A.C."/>
            <person name="James T.Y."/>
        </authorList>
    </citation>
    <scope>NUCLEOTIDE SEQUENCE [LARGE SCALE GENOMIC DNA]</scope>
    <source>
        <strain evidence="2 3">ACD0624</strain>
    </source>
</reference>
<keyword evidence="3" id="KW-1185">Reference proteome</keyword>
<sequence>MPFNRLSTSAESTRCILSGIEKPPKRDGDGLWGRWRRKQRDSPTSPEIRRGSRKQRDQLISAVIEEGYQSSAIPLKDGSEDYRSSFKRVKCIDSDFLPTKPQRFQNPTQVAVAEKPALSNSLNKTSVTWKTLDTRISGEISDDPKSDPENWDRIFAPEIKIDIGTGEWNIVYNPAAFFGVIPPDQESEPESDTEDFDKVYTSEADIDTDEERLERWVDINDPGVFYGAVSVESDEEDDGERPPPQLLVKKDWLGYWPRAKESIVGLTKYLL</sequence>